<evidence type="ECO:0000313" key="13">
    <source>
        <dbReference type="Proteomes" id="UP000030106"/>
    </source>
</evidence>
<evidence type="ECO:0000256" key="4">
    <source>
        <dbReference type="ARBA" id="ARBA00022737"/>
    </source>
</evidence>
<evidence type="ECO:0000259" key="11">
    <source>
        <dbReference type="Pfam" id="PF07732"/>
    </source>
</evidence>
<dbReference type="Pfam" id="PF07732">
    <property type="entry name" value="Cu-oxidase_3"/>
    <property type="match status" value="1"/>
</dbReference>
<dbReference type="InterPro" id="IPR008972">
    <property type="entry name" value="Cupredoxin"/>
</dbReference>
<feature type="chain" id="PRO_5001995335" evidence="8">
    <location>
        <begin position="18"/>
        <end position="562"/>
    </location>
</feature>
<dbReference type="InterPro" id="IPR002355">
    <property type="entry name" value="Cu_oxidase_Cu_BS"/>
</dbReference>
<comment type="caution">
    <text evidence="12">The sequence shown here is derived from an EMBL/GenBank/DDBJ whole genome shotgun (WGS) entry which is preliminary data.</text>
</comment>
<keyword evidence="2" id="KW-0479">Metal-binding</keyword>
<dbReference type="STRING" id="1245745.A0A0A2VHT3"/>
<sequence>MKFFLSLTGWLAAVAHGSTVGRRAACSGNTATTRSQWCDFSINTNYYDEVPNTGNTREYYFNVEELTAAPDGFERTVYAINGSVPGPTIVADWGDDVVIHVTNSLFNAKNGTSIHFHGIRQNYTNEMDGVTSITQCPLAPGESMTYRWRATQYGSSWYHSHIGLQAWEGVFGAILINGPATANYDVDKGTILLSDWTHETVDSLYYSALTQGPPQLDTGLINGTNTWNNSGTIVGHRFNTSFTSGESYRLRLINGAIDTHFKFSIDNHTMTVIAADFVPITPYDTTVLNIAMGQRYDVVVTADQESVASNFWMRAIPQVACSNSANADDIRGIIYYGSSPSTPTTIGYDYTDACVDEPVSSLVPHVAVAASTHHYSDLENVNILAVSDVILWTLNGTSFSAAWEDPTVLQMYNNATIYSTDIHVVQLDEADQWAYLIVQAENAAAHPIHLHGHDFAILGQGVGTYNASSDLLSLTNPARRDVAMLDGSGYLVLAFKTDNPGAWLMHCHIGWHTNMGLALQFVERQEEARELMDYEFLNSTCAAWTAYTEEASVQQDQYDDGI</sequence>
<dbReference type="eggNOG" id="KOG1263">
    <property type="taxonomic scope" value="Eukaryota"/>
</dbReference>
<dbReference type="GO" id="GO:0005507">
    <property type="term" value="F:copper ion binding"/>
    <property type="evidence" value="ECO:0007669"/>
    <property type="project" value="InterPro"/>
</dbReference>
<reference evidence="12 13" key="1">
    <citation type="submission" date="2012-10" db="EMBL/GenBank/DDBJ databases">
        <title>Genome sequencing and analysis of entomopathogenic fungi Beauveria bassiana D1-5.</title>
        <authorList>
            <person name="Li Q."/>
            <person name="Wang L."/>
            <person name="Zhang Z."/>
            <person name="Wang Q."/>
            <person name="Ren J."/>
            <person name="Wang M."/>
            <person name="Xu W."/>
            <person name="Wang J."/>
            <person name="Lu Y."/>
            <person name="Du Q."/>
            <person name="Sun Z."/>
        </authorList>
    </citation>
    <scope>NUCLEOTIDE SEQUENCE [LARGE SCALE GENOMIC DNA]</scope>
    <source>
        <strain evidence="12 13">D1-5</strain>
    </source>
</reference>
<evidence type="ECO:0000313" key="12">
    <source>
        <dbReference type="EMBL" id="KGQ05887.1"/>
    </source>
</evidence>
<evidence type="ECO:0000256" key="2">
    <source>
        <dbReference type="ARBA" id="ARBA00022723"/>
    </source>
</evidence>
<keyword evidence="7" id="KW-0325">Glycoprotein</keyword>
<comment type="similarity">
    <text evidence="1">Belongs to the multicopper oxidase family.</text>
</comment>
<dbReference type="CDD" id="cd13901">
    <property type="entry name" value="CuRO_3_MaLCC_like"/>
    <property type="match status" value="1"/>
</dbReference>
<evidence type="ECO:0000256" key="5">
    <source>
        <dbReference type="ARBA" id="ARBA00023002"/>
    </source>
</evidence>
<dbReference type="CDD" id="cd13854">
    <property type="entry name" value="CuRO_1_MaLCC_like"/>
    <property type="match status" value="1"/>
</dbReference>
<feature type="signal peptide" evidence="8">
    <location>
        <begin position="1"/>
        <end position="17"/>
    </location>
</feature>
<feature type="domain" description="Plastocyanin-like" evidence="10">
    <location>
        <begin position="407"/>
        <end position="526"/>
    </location>
</feature>
<organism evidence="12 13">
    <name type="scientific">Beauveria bassiana D1-5</name>
    <dbReference type="NCBI Taxonomy" id="1245745"/>
    <lineage>
        <taxon>Eukaryota</taxon>
        <taxon>Fungi</taxon>
        <taxon>Dikarya</taxon>
        <taxon>Ascomycota</taxon>
        <taxon>Pezizomycotina</taxon>
        <taxon>Sordariomycetes</taxon>
        <taxon>Hypocreomycetidae</taxon>
        <taxon>Hypocreales</taxon>
        <taxon>Cordycipitaceae</taxon>
        <taxon>Beauveria</taxon>
    </lineage>
</organism>
<keyword evidence="5" id="KW-0560">Oxidoreductase</keyword>
<dbReference type="GO" id="GO:0016491">
    <property type="term" value="F:oxidoreductase activity"/>
    <property type="evidence" value="ECO:0007669"/>
    <property type="project" value="UniProtKB-KW"/>
</dbReference>
<dbReference type="EMBL" id="ANFO01000907">
    <property type="protein sequence ID" value="KGQ05887.1"/>
    <property type="molecule type" value="Genomic_DNA"/>
</dbReference>
<evidence type="ECO:0000259" key="9">
    <source>
        <dbReference type="Pfam" id="PF00394"/>
    </source>
</evidence>
<dbReference type="PANTHER" id="PTHR11709">
    <property type="entry name" value="MULTI-COPPER OXIDASE"/>
    <property type="match status" value="1"/>
</dbReference>
<dbReference type="InterPro" id="IPR011707">
    <property type="entry name" value="Cu-oxidase-like_N"/>
</dbReference>
<dbReference type="AlphaFoldDB" id="A0A0A2VHT3"/>
<evidence type="ECO:0000256" key="8">
    <source>
        <dbReference type="SAM" id="SignalP"/>
    </source>
</evidence>
<proteinExistence type="inferred from homology"/>
<dbReference type="HOGENOM" id="CLU_006504_3_2_1"/>
<dbReference type="OrthoDB" id="2121828at2759"/>
<dbReference type="Proteomes" id="UP000030106">
    <property type="component" value="Unassembled WGS sequence"/>
</dbReference>
<dbReference type="FunFam" id="2.60.40.420:FF:000021">
    <property type="entry name" value="Extracellular dihydrogeodin oxidase/laccase"/>
    <property type="match status" value="1"/>
</dbReference>
<dbReference type="Pfam" id="PF00394">
    <property type="entry name" value="Cu-oxidase"/>
    <property type="match status" value="1"/>
</dbReference>
<dbReference type="InterPro" id="IPR011706">
    <property type="entry name" value="Cu-oxidase_C"/>
</dbReference>
<keyword evidence="4" id="KW-0677">Repeat</keyword>
<dbReference type="InterPro" id="IPR001117">
    <property type="entry name" value="Cu-oxidase_2nd"/>
</dbReference>
<dbReference type="InterPro" id="IPR033138">
    <property type="entry name" value="Cu_oxidase_CS"/>
</dbReference>
<evidence type="ECO:0000256" key="1">
    <source>
        <dbReference type="ARBA" id="ARBA00010609"/>
    </source>
</evidence>
<feature type="domain" description="Plastocyanin-like" evidence="11">
    <location>
        <begin position="63"/>
        <end position="179"/>
    </location>
</feature>
<feature type="domain" description="Plastocyanin-like" evidence="9">
    <location>
        <begin position="189"/>
        <end position="319"/>
    </location>
</feature>
<evidence type="ECO:0000259" key="10">
    <source>
        <dbReference type="Pfam" id="PF07731"/>
    </source>
</evidence>
<dbReference type="CDD" id="cd13880">
    <property type="entry name" value="CuRO_2_MaLCC_like"/>
    <property type="match status" value="1"/>
</dbReference>
<dbReference type="PROSITE" id="PS00080">
    <property type="entry name" value="MULTICOPPER_OXIDASE2"/>
    <property type="match status" value="1"/>
</dbReference>
<dbReference type="Pfam" id="PF07731">
    <property type="entry name" value="Cu-oxidase_2"/>
    <property type="match status" value="1"/>
</dbReference>
<evidence type="ECO:0000256" key="3">
    <source>
        <dbReference type="ARBA" id="ARBA00022729"/>
    </source>
</evidence>
<keyword evidence="3 8" id="KW-0732">Signal</keyword>
<name>A0A0A2VHT3_BEABA</name>
<dbReference type="Gene3D" id="2.60.40.420">
    <property type="entry name" value="Cupredoxins - blue copper proteins"/>
    <property type="match status" value="3"/>
</dbReference>
<protein>
    <submittedName>
        <fullName evidence="12">Laccase-2</fullName>
    </submittedName>
</protein>
<dbReference type="FunFam" id="2.60.40.420:FF:000038">
    <property type="entry name" value="Extracellular dihydrogeodin oxidase/laccase"/>
    <property type="match status" value="1"/>
</dbReference>
<dbReference type="PROSITE" id="PS00079">
    <property type="entry name" value="MULTICOPPER_OXIDASE1"/>
    <property type="match status" value="1"/>
</dbReference>
<evidence type="ECO:0000256" key="6">
    <source>
        <dbReference type="ARBA" id="ARBA00023008"/>
    </source>
</evidence>
<evidence type="ECO:0000256" key="7">
    <source>
        <dbReference type="ARBA" id="ARBA00023180"/>
    </source>
</evidence>
<dbReference type="InterPro" id="IPR045087">
    <property type="entry name" value="Cu-oxidase_fam"/>
</dbReference>
<dbReference type="PANTHER" id="PTHR11709:SF502">
    <property type="entry name" value="MULTICOPPER OXIDASE"/>
    <property type="match status" value="1"/>
</dbReference>
<keyword evidence="6" id="KW-0186">Copper</keyword>
<accession>A0A0A2VHT3</accession>
<gene>
    <name evidence="12" type="ORF">BBAD15_g8868</name>
</gene>
<dbReference type="SUPFAM" id="SSF49503">
    <property type="entry name" value="Cupredoxins"/>
    <property type="match status" value="3"/>
</dbReference>